<accession>Q2SNA5</accession>
<evidence type="ECO:0000259" key="1">
    <source>
        <dbReference type="SMART" id="SM00460"/>
    </source>
</evidence>
<dbReference type="Pfam" id="PF08379">
    <property type="entry name" value="Bact_transglu_N"/>
    <property type="match status" value="1"/>
</dbReference>
<protein>
    <submittedName>
        <fullName evidence="2">Transglutaminase-like enzyme, putative cysteine protease</fullName>
    </submittedName>
</protein>
<evidence type="ECO:0000313" key="2">
    <source>
        <dbReference type="EMBL" id="ABC27869.1"/>
    </source>
</evidence>
<dbReference type="PANTHER" id="PTHR33490:SF7">
    <property type="entry name" value="BLR2979 PROTEIN"/>
    <property type="match status" value="1"/>
</dbReference>
<organism evidence="2 3">
    <name type="scientific">Hahella chejuensis (strain KCTC 2396)</name>
    <dbReference type="NCBI Taxonomy" id="349521"/>
    <lineage>
        <taxon>Bacteria</taxon>
        <taxon>Pseudomonadati</taxon>
        <taxon>Pseudomonadota</taxon>
        <taxon>Gammaproteobacteria</taxon>
        <taxon>Oceanospirillales</taxon>
        <taxon>Hahellaceae</taxon>
        <taxon>Hahella</taxon>
    </lineage>
</organism>
<dbReference type="SMART" id="SM00460">
    <property type="entry name" value="TGc"/>
    <property type="match status" value="1"/>
</dbReference>
<feature type="domain" description="Transglutaminase-like" evidence="1">
    <location>
        <begin position="173"/>
        <end position="243"/>
    </location>
</feature>
<gene>
    <name evidence="2" type="ordered locus">HCH_00982</name>
</gene>
<dbReference type="AlphaFoldDB" id="Q2SNA5"/>
<dbReference type="Pfam" id="PF01841">
    <property type="entry name" value="Transglut_core"/>
    <property type="match status" value="1"/>
</dbReference>
<dbReference type="eggNOG" id="COG1305">
    <property type="taxonomic scope" value="Bacteria"/>
</dbReference>
<dbReference type="GO" id="GO:0006508">
    <property type="term" value="P:proteolysis"/>
    <property type="evidence" value="ECO:0007669"/>
    <property type="project" value="UniProtKB-KW"/>
</dbReference>
<dbReference type="InterPro" id="IPR013589">
    <property type="entry name" value="Bac_transglu_N"/>
</dbReference>
<name>Q2SNA5_HAHCH</name>
<dbReference type="Proteomes" id="UP000000238">
    <property type="component" value="Chromosome"/>
</dbReference>
<keyword evidence="2" id="KW-0378">Hydrolase</keyword>
<dbReference type="GO" id="GO:0008233">
    <property type="term" value="F:peptidase activity"/>
    <property type="evidence" value="ECO:0007669"/>
    <property type="project" value="UniProtKB-KW"/>
</dbReference>
<keyword evidence="3" id="KW-1185">Reference proteome</keyword>
<dbReference type="STRING" id="349521.HCH_00982"/>
<proteinExistence type="predicted"/>
<reference evidence="2 3" key="1">
    <citation type="journal article" date="2005" name="Nucleic Acids Res.">
        <title>Genomic blueprint of Hahella chejuensis, a marine microbe producing an algicidal agent.</title>
        <authorList>
            <person name="Jeong H."/>
            <person name="Yim J.H."/>
            <person name="Lee C."/>
            <person name="Choi S.-H."/>
            <person name="Park Y.K."/>
            <person name="Yoon S.H."/>
            <person name="Hur C.-G."/>
            <person name="Kang H.-Y."/>
            <person name="Kim D."/>
            <person name="Lee H.H."/>
            <person name="Park K.H."/>
            <person name="Park S.-H."/>
            <person name="Park H.-S."/>
            <person name="Lee H.K."/>
            <person name="Oh T.K."/>
            <person name="Kim J.F."/>
        </authorList>
    </citation>
    <scope>NUCLEOTIDE SEQUENCE [LARGE SCALE GENOMIC DNA]</scope>
    <source>
        <strain evidence="2 3">KCTC 2396</strain>
    </source>
</reference>
<dbReference type="EMBL" id="CP000155">
    <property type="protein sequence ID" value="ABC27869.1"/>
    <property type="molecule type" value="Genomic_DNA"/>
</dbReference>
<dbReference type="Gene3D" id="3.10.620.30">
    <property type="match status" value="1"/>
</dbReference>
<dbReference type="SUPFAM" id="SSF54001">
    <property type="entry name" value="Cysteine proteinases"/>
    <property type="match status" value="1"/>
</dbReference>
<dbReference type="InterPro" id="IPR038765">
    <property type="entry name" value="Papain-like_cys_pep_sf"/>
</dbReference>
<dbReference type="HOGENOM" id="CLU_008973_0_0_6"/>
<sequence length="301" mass="33615">MLRVKHETVYRYPGPASLAYNAAWLEPLSGDGQMRIEHRLKVDPKPQFQNLRTDAFGNQMHYFEVHKPHSALKVVSEAIVERRPRPHNEACAAPWELARYAAASSPAERTALCSFAYPDASIPIIDEVIDYTLVSFKKGRALNEAVKEFSARIYRDFKYTSGATQVDTSVTEFWELRKGVCQDFANLAVLGLRAIGLAAAYVSGYVLTYPAEGEKKRQGADASHAWFAVHAPGYGWIHVDPTNNMWVAKEHIIVAIGRGYTDVPPLKGVCYGGGQQQPEVAVTVDIIKREDLFHGHSMERL</sequence>
<dbReference type="KEGG" id="hch:HCH_00982"/>
<dbReference type="InterPro" id="IPR002931">
    <property type="entry name" value="Transglutaminase-like"/>
</dbReference>
<keyword evidence="2" id="KW-0645">Protease</keyword>
<dbReference type="PANTHER" id="PTHR33490">
    <property type="entry name" value="BLR5614 PROTEIN-RELATED"/>
    <property type="match status" value="1"/>
</dbReference>
<evidence type="ECO:0000313" key="3">
    <source>
        <dbReference type="Proteomes" id="UP000000238"/>
    </source>
</evidence>